<proteinExistence type="predicted"/>
<evidence type="ECO:0000313" key="3">
    <source>
        <dbReference type="WBParaSite" id="ALUE_0002312201-mRNA-1"/>
    </source>
</evidence>
<dbReference type="Proteomes" id="UP000036681">
    <property type="component" value="Unplaced"/>
</dbReference>
<accession>A0A0M3IWJ4</accession>
<feature type="signal peptide" evidence="1">
    <location>
        <begin position="1"/>
        <end position="31"/>
    </location>
</feature>
<evidence type="ECO:0000313" key="2">
    <source>
        <dbReference type="Proteomes" id="UP000036681"/>
    </source>
</evidence>
<sequence length="109" mass="12526">MHHCLQIHSHGALAMKLQIFSLIALFLPLQADNRDDAYAQRKQWYNSIARHEQAYPQWRTVCAHMARVTSDKRFTHTFFIPLLFHYLLISQPDICTRSGSGGGEIGSRS</sequence>
<dbReference type="AlphaFoldDB" id="A0A0M3IWJ4"/>
<evidence type="ECO:0000256" key="1">
    <source>
        <dbReference type="SAM" id="SignalP"/>
    </source>
</evidence>
<organism evidence="2 3">
    <name type="scientific">Ascaris lumbricoides</name>
    <name type="common">Giant roundworm</name>
    <dbReference type="NCBI Taxonomy" id="6252"/>
    <lineage>
        <taxon>Eukaryota</taxon>
        <taxon>Metazoa</taxon>
        <taxon>Ecdysozoa</taxon>
        <taxon>Nematoda</taxon>
        <taxon>Chromadorea</taxon>
        <taxon>Rhabditida</taxon>
        <taxon>Spirurina</taxon>
        <taxon>Ascaridomorpha</taxon>
        <taxon>Ascaridoidea</taxon>
        <taxon>Ascarididae</taxon>
        <taxon>Ascaris</taxon>
    </lineage>
</organism>
<keyword evidence="1" id="KW-0732">Signal</keyword>
<feature type="chain" id="PRO_5005657504" evidence="1">
    <location>
        <begin position="32"/>
        <end position="109"/>
    </location>
</feature>
<protein>
    <submittedName>
        <fullName evidence="3">Secreted protein</fullName>
    </submittedName>
</protein>
<keyword evidence="2" id="KW-1185">Reference proteome</keyword>
<name>A0A0M3IWJ4_ASCLU</name>
<reference evidence="3" key="1">
    <citation type="submission" date="2017-02" db="UniProtKB">
        <authorList>
            <consortium name="WormBaseParasite"/>
        </authorList>
    </citation>
    <scope>IDENTIFICATION</scope>
</reference>
<dbReference type="WBParaSite" id="ALUE_0002312201-mRNA-1">
    <property type="protein sequence ID" value="ALUE_0002312201-mRNA-1"/>
    <property type="gene ID" value="ALUE_0002312201"/>
</dbReference>